<keyword evidence="2 9" id="KW-0547">Nucleotide-binding</keyword>
<evidence type="ECO:0000256" key="4">
    <source>
        <dbReference type="ARBA" id="ARBA00022806"/>
    </source>
</evidence>
<dbReference type="GO" id="GO:0009409">
    <property type="term" value="P:response to cold"/>
    <property type="evidence" value="ECO:0007669"/>
    <property type="project" value="TreeGrafter"/>
</dbReference>
<dbReference type="PROSITE" id="PS51195">
    <property type="entry name" value="Q_MOTIF"/>
    <property type="match status" value="1"/>
</dbReference>
<feature type="domain" description="Helicase ATP-binding" evidence="12">
    <location>
        <begin position="33"/>
        <end position="203"/>
    </location>
</feature>
<evidence type="ECO:0000259" key="12">
    <source>
        <dbReference type="PROSITE" id="PS51192"/>
    </source>
</evidence>
<dbReference type="PROSITE" id="PS51194">
    <property type="entry name" value="HELICASE_CTER"/>
    <property type="match status" value="1"/>
</dbReference>
<comment type="similarity">
    <text evidence="9">Belongs to the DEAD box helicase family. CshA subfamily.</text>
</comment>
<dbReference type="PANTHER" id="PTHR47963:SF5">
    <property type="entry name" value="DEAD-BOX ATP-DEPENDENT RNA HELICASE CSHA"/>
    <property type="match status" value="1"/>
</dbReference>
<reference evidence="15 16" key="1">
    <citation type="journal article" date="2019" name="Sci. Transl. Med.">
        <title>Quorum sensing between bacterial species on the skin protects against epidermal injury in atopic dermatitis.</title>
        <authorList>
            <person name="Williams M.R."/>
        </authorList>
    </citation>
    <scope>NUCLEOTIDE SEQUENCE [LARGE SCALE GENOMIC DNA]</scope>
    <source>
        <strain evidence="15 16">H8</strain>
    </source>
</reference>
<feature type="compositionally biased region" description="Basic and acidic residues" evidence="11">
    <location>
        <begin position="485"/>
        <end position="494"/>
    </location>
</feature>
<dbReference type="SMART" id="SM00490">
    <property type="entry name" value="HELICc"/>
    <property type="match status" value="1"/>
</dbReference>
<dbReference type="InterPro" id="IPR027417">
    <property type="entry name" value="P-loop_NTPase"/>
</dbReference>
<dbReference type="EMBL" id="SCHC01000005">
    <property type="protein sequence ID" value="TBW75611.1"/>
    <property type="molecule type" value="Genomic_DNA"/>
</dbReference>
<comment type="caution">
    <text evidence="15">The sequence shown here is derived from an EMBL/GenBank/DDBJ whole genome shotgun (WGS) entry which is preliminary data.</text>
</comment>
<dbReference type="GO" id="GO:0005524">
    <property type="term" value="F:ATP binding"/>
    <property type="evidence" value="ECO:0007669"/>
    <property type="project" value="UniProtKB-UniRule"/>
</dbReference>
<keyword evidence="6 9" id="KW-0694">RNA-binding</keyword>
<feature type="domain" description="Helicase C-terminal" evidence="13">
    <location>
        <begin position="214"/>
        <end position="375"/>
    </location>
</feature>
<keyword evidence="4 9" id="KW-0347">Helicase</keyword>
<keyword evidence="1 9" id="KW-0963">Cytoplasm</keyword>
<dbReference type="GO" id="GO:0016787">
    <property type="term" value="F:hydrolase activity"/>
    <property type="evidence" value="ECO:0007669"/>
    <property type="project" value="UniProtKB-KW"/>
</dbReference>
<dbReference type="InterPro" id="IPR000629">
    <property type="entry name" value="RNA-helicase_DEAD-box_CS"/>
</dbReference>
<dbReference type="Proteomes" id="UP000291949">
    <property type="component" value="Unassembled WGS sequence"/>
</dbReference>
<dbReference type="PROSITE" id="PS51192">
    <property type="entry name" value="HELICASE_ATP_BIND_1"/>
    <property type="match status" value="1"/>
</dbReference>
<evidence type="ECO:0000256" key="9">
    <source>
        <dbReference type="HAMAP-Rule" id="MF_01493"/>
    </source>
</evidence>
<dbReference type="InterPro" id="IPR001650">
    <property type="entry name" value="Helicase_C-like"/>
</dbReference>
<organism evidence="15 16">
    <name type="scientific">Staphylococcus capitis</name>
    <dbReference type="NCBI Taxonomy" id="29388"/>
    <lineage>
        <taxon>Bacteria</taxon>
        <taxon>Bacillati</taxon>
        <taxon>Bacillota</taxon>
        <taxon>Bacilli</taxon>
        <taxon>Bacillales</taxon>
        <taxon>Staphylococcaceae</taxon>
        <taxon>Staphylococcus</taxon>
    </lineage>
</organism>
<proteinExistence type="inferred from homology"/>
<evidence type="ECO:0000256" key="8">
    <source>
        <dbReference type="ARBA" id="ARBA00047984"/>
    </source>
</evidence>
<dbReference type="SUPFAM" id="SSF52540">
    <property type="entry name" value="P-loop containing nucleoside triphosphate hydrolases"/>
    <property type="match status" value="1"/>
</dbReference>
<evidence type="ECO:0000313" key="16">
    <source>
        <dbReference type="Proteomes" id="UP000291949"/>
    </source>
</evidence>
<feature type="region of interest" description="Disordered" evidence="11">
    <location>
        <begin position="436"/>
        <end position="511"/>
    </location>
</feature>
<name>A0A4U9T8Z8_STACP</name>
<dbReference type="CDD" id="cd00268">
    <property type="entry name" value="DEADc"/>
    <property type="match status" value="1"/>
</dbReference>
<evidence type="ECO:0000256" key="5">
    <source>
        <dbReference type="ARBA" id="ARBA00022840"/>
    </source>
</evidence>
<dbReference type="PROSITE" id="PS00039">
    <property type="entry name" value="DEAD_ATP_HELICASE"/>
    <property type="match status" value="1"/>
</dbReference>
<dbReference type="GeneID" id="93669003"/>
<accession>A0A4U9T8Z8</accession>
<dbReference type="InterPro" id="IPR011545">
    <property type="entry name" value="DEAD/DEAH_box_helicase_dom"/>
</dbReference>
<dbReference type="Gene3D" id="3.40.50.300">
    <property type="entry name" value="P-loop containing nucleotide triphosphate hydrolases"/>
    <property type="match status" value="2"/>
</dbReference>
<evidence type="ECO:0000256" key="3">
    <source>
        <dbReference type="ARBA" id="ARBA00022801"/>
    </source>
</evidence>
<evidence type="ECO:0000313" key="15">
    <source>
        <dbReference type="EMBL" id="TBW75611.1"/>
    </source>
</evidence>
<dbReference type="HAMAP" id="MF_01493">
    <property type="entry name" value="DEAD_helicase_CshA"/>
    <property type="match status" value="1"/>
</dbReference>
<dbReference type="InterPro" id="IPR030880">
    <property type="entry name" value="DEAD_helicase_CshA"/>
</dbReference>
<dbReference type="SMART" id="SM00487">
    <property type="entry name" value="DEXDc"/>
    <property type="match status" value="1"/>
</dbReference>
<keyword evidence="3 9" id="KW-0378">Hydrolase</keyword>
<sequence length="511" mass="57960">MQNFKELGISDRTVQTLESMGFKEPTPIQKDSIPYALEGDDILGQAQTGTGKTGAFGIPLIEKVVGQQGVQSLILAPTRELAMQVAEQLREFSKGQNVQVVTVFGGMPIERQIKALKRGPQIVVGTPGRVIDHLNRRTLKTNGIHTLILDEADEMMNMGFIDDMRFIMDKIPSDQRQTMLFSATMPKAIQDLVQQFMKTPKIIKTMNNEMSDPQIDEYYTIVKELEKFDTFTNFLDVHQPDLAIVFGRTKRRVDELTSALLSKGYKAEGLHGDITQAKRLEVLKKFKNDQIDILVATDVAARGLDISGVSHVYNFDIPQDTESYTHRIGRTGRAGKEGIAVTFVNPIEMDYIRQIEDVNGRRMNALRPPHRKEVLKAREDDIKEKVQNWMSKDSEPRLQRISSELLEEYDSTELVASLLQELVEANDEVEVQLTFEKPLARKNRNSRGGGSRRGNNNKRGNGKFDNKNRRSKGSKGHSNKKKNNKKFERRDKQNKGSNQSMRGRTFADHQK</sequence>
<evidence type="ECO:0000259" key="14">
    <source>
        <dbReference type="PROSITE" id="PS51195"/>
    </source>
</evidence>
<evidence type="ECO:0000256" key="10">
    <source>
        <dbReference type="PROSITE-ProRule" id="PRU00552"/>
    </source>
</evidence>
<evidence type="ECO:0000256" key="11">
    <source>
        <dbReference type="SAM" id="MobiDB-lite"/>
    </source>
</evidence>
<protein>
    <recommendedName>
        <fullName evidence="9">DEAD-box ATP-dependent RNA helicase CshA</fullName>
        <ecNumber evidence="9">3.6.4.13</ecNumber>
    </recommendedName>
</protein>
<dbReference type="FunFam" id="3.40.50.300:FF:000108">
    <property type="entry name" value="ATP-dependent RNA helicase RhlE"/>
    <property type="match status" value="1"/>
</dbReference>
<evidence type="ECO:0000256" key="6">
    <source>
        <dbReference type="ARBA" id="ARBA00022884"/>
    </source>
</evidence>
<comment type="catalytic activity">
    <reaction evidence="8 9">
        <text>ATP + H2O = ADP + phosphate + H(+)</text>
        <dbReference type="Rhea" id="RHEA:13065"/>
        <dbReference type="ChEBI" id="CHEBI:15377"/>
        <dbReference type="ChEBI" id="CHEBI:15378"/>
        <dbReference type="ChEBI" id="CHEBI:30616"/>
        <dbReference type="ChEBI" id="CHEBI:43474"/>
        <dbReference type="ChEBI" id="CHEBI:456216"/>
        <dbReference type="EC" id="3.6.4.13"/>
    </reaction>
</comment>
<dbReference type="InterPro" id="IPR050547">
    <property type="entry name" value="DEAD_box_RNA_helicases"/>
</dbReference>
<dbReference type="RefSeq" id="WP_002435499.1">
    <property type="nucleotide sequence ID" value="NZ_AP014956.1"/>
</dbReference>
<feature type="domain" description="DEAD-box RNA helicase Q" evidence="14">
    <location>
        <begin position="2"/>
        <end position="30"/>
    </location>
</feature>
<dbReference type="GO" id="GO:0005829">
    <property type="term" value="C:cytosol"/>
    <property type="evidence" value="ECO:0007669"/>
    <property type="project" value="TreeGrafter"/>
</dbReference>
<keyword evidence="5 9" id="KW-0067">ATP-binding</keyword>
<dbReference type="InterPro" id="IPR044742">
    <property type="entry name" value="DEAD/DEAH_RhlB"/>
</dbReference>
<dbReference type="GO" id="GO:0033592">
    <property type="term" value="F:RNA strand annealing activity"/>
    <property type="evidence" value="ECO:0007669"/>
    <property type="project" value="TreeGrafter"/>
</dbReference>
<keyword evidence="7 9" id="KW-0346">Stress response</keyword>
<feature type="compositionally biased region" description="Basic residues" evidence="11">
    <location>
        <begin position="469"/>
        <end position="484"/>
    </location>
</feature>
<dbReference type="CDD" id="cd18787">
    <property type="entry name" value="SF2_C_DEAD"/>
    <property type="match status" value="1"/>
</dbReference>
<comment type="subunit">
    <text evidence="9">Oligomerizes, may be a member of the RNA degradosome.</text>
</comment>
<dbReference type="EC" id="3.6.4.13" evidence="9"/>
<dbReference type="GO" id="GO:0005840">
    <property type="term" value="C:ribosome"/>
    <property type="evidence" value="ECO:0007669"/>
    <property type="project" value="TreeGrafter"/>
</dbReference>
<evidence type="ECO:0000259" key="13">
    <source>
        <dbReference type="PROSITE" id="PS51194"/>
    </source>
</evidence>
<comment type="subcellular location">
    <subcellularLocation>
        <location evidence="9">Cytoplasm</location>
    </subcellularLocation>
</comment>
<dbReference type="GO" id="GO:0006401">
    <property type="term" value="P:RNA catabolic process"/>
    <property type="evidence" value="ECO:0007669"/>
    <property type="project" value="UniProtKB-UniRule"/>
</dbReference>
<dbReference type="Pfam" id="PF00270">
    <property type="entry name" value="DEAD"/>
    <property type="match status" value="1"/>
</dbReference>
<dbReference type="AlphaFoldDB" id="A0A4U9T8Z8"/>
<comment type="function">
    <text evidence="9">DEAD-box RNA helicase possibly involved in RNA degradation. Unwinds dsRNA in both 5'- and 3'-directions, has RNA-dependent ATPase activity.</text>
</comment>
<dbReference type="PANTHER" id="PTHR47963">
    <property type="entry name" value="DEAD-BOX ATP-DEPENDENT RNA HELICASE 47, MITOCHONDRIAL"/>
    <property type="match status" value="1"/>
</dbReference>
<evidence type="ECO:0000256" key="7">
    <source>
        <dbReference type="ARBA" id="ARBA00023016"/>
    </source>
</evidence>
<dbReference type="Pfam" id="PF00271">
    <property type="entry name" value="Helicase_C"/>
    <property type="match status" value="1"/>
</dbReference>
<dbReference type="GO" id="GO:0003724">
    <property type="term" value="F:RNA helicase activity"/>
    <property type="evidence" value="ECO:0007669"/>
    <property type="project" value="UniProtKB-UniRule"/>
</dbReference>
<evidence type="ECO:0000256" key="2">
    <source>
        <dbReference type="ARBA" id="ARBA00022741"/>
    </source>
</evidence>
<gene>
    <name evidence="9" type="primary">cshA</name>
    <name evidence="15" type="ORF">EQ811_11375</name>
</gene>
<evidence type="ECO:0000256" key="1">
    <source>
        <dbReference type="ARBA" id="ARBA00022490"/>
    </source>
</evidence>
<feature type="short sequence motif" description="Q motif" evidence="10">
    <location>
        <begin position="2"/>
        <end position="30"/>
    </location>
</feature>
<dbReference type="InterPro" id="IPR014001">
    <property type="entry name" value="Helicase_ATP-bd"/>
</dbReference>
<dbReference type="InterPro" id="IPR014014">
    <property type="entry name" value="RNA_helicase_DEAD_Q_motif"/>
</dbReference>